<accession>A0A1R0IQI5</accession>
<dbReference type="Gene3D" id="6.10.10.80">
    <property type="entry name" value="Small, acid-soluble spore protein, alpha/beta type-like"/>
    <property type="match status" value="1"/>
</dbReference>
<reference evidence="5 6" key="1">
    <citation type="journal article" date="2014" name="BMC Genomics">
        <title>Comparison of environmental and isolate Sulfobacillus genomes reveals diverse carbon, sulfur, nitrogen, and hydrogen metabolisms.</title>
        <authorList>
            <person name="Justice N.B."/>
            <person name="Norman A."/>
            <person name="Brown C.T."/>
            <person name="Singh A."/>
            <person name="Thomas B.C."/>
            <person name="Banfield J.F."/>
        </authorList>
    </citation>
    <scope>NUCLEOTIDE SEQUENCE [LARGE SCALE GENOMIC DNA]</scope>
    <source>
        <strain evidence="5">AMDSBA5</strain>
    </source>
</reference>
<dbReference type="InterPro" id="IPR038300">
    <property type="entry name" value="SASP_sf_alpha/beta"/>
</dbReference>
<dbReference type="InterPro" id="IPR050847">
    <property type="entry name" value="SASP_DNA-binding"/>
</dbReference>
<dbReference type="GO" id="GO:0030435">
    <property type="term" value="P:sporulation resulting in formation of a cellular spore"/>
    <property type="evidence" value="ECO:0007669"/>
    <property type="project" value="UniProtKB-KW"/>
</dbReference>
<dbReference type="PANTHER" id="PTHR36107">
    <property type="entry name" value="SMALL, ACID-SOLUBLE SPORE PROTEIN A"/>
    <property type="match status" value="1"/>
</dbReference>
<dbReference type="GO" id="GO:0006265">
    <property type="term" value="P:DNA topological change"/>
    <property type="evidence" value="ECO:0007669"/>
    <property type="project" value="InterPro"/>
</dbReference>
<evidence type="ECO:0000256" key="4">
    <source>
        <dbReference type="ARBA" id="ARBA00023125"/>
    </source>
</evidence>
<dbReference type="InterPro" id="IPR001448">
    <property type="entry name" value="SASP_alpha/beta-type"/>
</dbReference>
<dbReference type="PROSITE" id="PS00684">
    <property type="entry name" value="SASP_2"/>
    <property type="match status" value="1"/>
</dbReference>
<dbReference type="Proteomes" id="UP000242705">
    <property type="component" value="Unassembled WGS sequence"/>
</dbReference>
<evidence type="ECO:0000256" key="2">
    <source>
        <dbReference type="ARBA" id="ARBA00005442"/>
    </source>
</evidence>
<keyword evidence="4" id="KW-0238">DNA-binding</keyword>
<dbReference type="PROSITE" id="PS00304">
    <property type="entry name" value="SASP_1"/>
    <property type="match status" value="1"/>
</dbReference>
<dbReference type="GO" id="GO:0003690">
    <property type="term" value="F:double-stranded DNA binding"/>
    <property type="evidence" value="ECO:0007669"/>
    <property type="project" value="InterPro"/>
</dbReference>
<dbReference type="InterPro" id="IPR018126">
    <property type="entry name" value="SASP_alpha/beta-type_CS"/>
</dbReference>
<keyword evidence="3" id="KW-0749">Sporulation</keyword>
<sequence length="74" mass="8091">MARGSNTGNRALVQGAQKALDQFKYEVAHELGLQGVEDGYWGEIPARQCGAVGGHMVRKMIEMAEQNMAGRTNR</sequence>
<comment type="caution">
    <text evidence="5">The sequence shown here is derived from an EMBL/GenBank/DDBJ whole genome shotgun (WGS) entry which is preliminary data.</text>
</comment>
<protein>
    <submittedName>
        <fullName evidence="5">Small acid-soluble spore protein</fullName>
    </submittedName>
</protein>
<dbReference type="AlphaFoldDB" id="A0A1R0IQI5"/>
<gene>
    <name evidence="5" type="ORF">C7B47_00965</name>
</gene>
<dbReference type="EMBL" id="PXYX01000001">
    <property type="protein sequence ID" value="PSR29911.1"/>
    <property type="molecule type" value="Genomic_DNA"/>
</dbReference>
<name>A0A1R0IQI5_SULTH</name>
<evidence type="ECO:0000313" key="5">
    <source>
        <dbReference type="EMBL" id="PSR29911.1"/>
    </source>
</evidence>
<dbReference type="OrthoDB" id="1683773at2"/>
<evidence type="ECO:0000256" key="1">
    <source>
        <dbReference type="ARBA" id="ARBA00003863"/>
    </source>
</evidence>
<dbReference type="RefSeq" id="WP_020374687.1">
    <property type="nucleotide sequence ID" value="NZ_LGRO01000001.1"/>
</dbReference>
<evidence type="ECO:0000313" key="6">
    <source>
        <dbReference type="Proteomes" id="UP000242705"/>
    </source>
</evidence>
<dbReference type="Pfam" id="PF00269">
    <property type="entry name" value="SASP"/>
    <property type="match status" value="1"/>
</dbReference>
<comment type="similarity">
    <text evidence="2">Belongs to the alpha/beta-type SASP family.</text>
</comment>
<evidence type="ECO:0000256" key="3">
    <source>
        <dbReference type="ARBA" id="ARBA00022969"/>
    </source>
</evidence>
<dbReference type="PANTHER" id="PTHR36107:SF1">
    <property type="entry name" value="SMALL, ACID-SOLUBLE SPORE PROTEIN A"/>
    <property type="match status" value="1"/>
</dbReference>
<organism evidence="5 6">
    <name type="scientific">Sulfobacillus thermosulfidooxidans</name>
    <dbReference type="NCBI Taxonomy" id="28034"/>
    <lineage>
        <taxon>Bacteria</taxon>
        <taxon>Bacillati</taxon>
        <taxon>Bacillota</taxon>
        <taxon>Clostridia</taxon>
        <taxon>Eubacteriales</taxon>
        <taxon>Clostridiales Family XVII. Incertae Sedis</taxon>
        <taxon>Sulfobacillus</taxon>
    </lineage>
</organism>
<proteinExistence type="inferred from homology"/>
<comment type="function">
    <text evidence="1">SASP are bound to spore DNA. They are double-stranded DNA-binding proteins that cause DNA to change to an a-like conformation. They protect the DNA backbone from chemical and enzymatic cleavage and are thus involved in dormant spore's high resistance to UV light.</text>
</comment>